<gene>
    <name evidence="2" type="ORF">EVAR_61243_1</name>
</gene>
<dbReference type="EMBL" id="BGZK01001588">
    <property type="protein sequence ID" value="GBP82807.1"/>
    <property type="molecule type" value="Genomic_DNA"/>
</dbReference>
<evidence type="ECO:0000256" key="1">
    <source>
        <dbReference type="SAM" id="SignalP"/>
    </source>
</evidence>
<feature type="chain" id="PRO_5020027849" description="ZP domain-containing protein" evidence="1">
    <location>
        <begin position="19"/>
        <end position="195"/>
    </location>
</feature>
<protein>
    <recommendedName>
        <fullName evidence="4">ZP domain-containing protein</fullName>
    </recommendedName>
</protein>
<name>A0A4C1Z833_EUMVA</name>
<proteinExistence type="predicted"/>
<dbReference type="STRING" id="151549.A0A4C1Z833"/>
<dbReference type="OrthoDB" id="6139674at2759"/>
<keyword evidence="3" id="KW-1185">Reference proteome</keyword>
<organism evidence="2 3">
    <name type="scientific">Eumeta variegata</name>
    <name type="common">Bagworm moth</name>
    <name type="synonym">Eumeta japonica</name>
    <dbReference type="NCBI Taxonomy" id="151549"/>
    <lineage>
        <taxon>Eukaryota</taxon>
        <taxon>Metazoa</taxon>
        <taxon>Ecdysozoa</taxon>
        <taxon>Arthropoda</taxon>
        <taxon>Hexapoda</taxon>
        <taxon>Insecta</taxon>
        <taxon>Pterygota</taxon>
        <taxon>Neoptera</taxon>
        <taxon>Endopterygota</taxon>
        <taxon>Lepidoptera</taxon>
        <taxon>Glossata</taxon>
        <taxon>Ditrysia</taxon>
        <taxon>Tineoidea</taxon>
        <taxon>Psychidae</taxon>
        <taxon>Oiketicinae</taxon>
        <taxon>Eumeta</taxon>
    </lineage>
</organism>
<dbReference type="AlphaFoldDB" id="A0A4C1Z833"/>
<feature type="signal peptide" evidence="1">
    <location>
        <begin position="1"/>
        <end position="18"/>
    </location>
</feature>
<evidence type="ECO:0000313" key="2">
    <source>
        <dbReference type="EMBL" id="GBP82807.1"/>
    </source>
</evidence>
<keyword evidence="1" id="KW-0732">Signal</keyword>
<evidence type="ECO:0008006" key="4">
    <source>
        <dbReference type="Google" id="ProtNLM"/>
    </source>
</evidence>
<reference evidence="2 3" key="1">
    <citation type="journal article" date="2019" name="Commun. Biol.">
        <title>The bagworm genome reveals a unique fibroin gene that provides high tensile strength.</title>
        <authorList>
            <person name="Kono N."/>
            <person name="Nakamura H."/>
            <person name="Ohtoshi R."/>
            <person name="Tomita M."/>
            <person name="Numata K."/>
            <person name="Arakawa K."/>
        </authorList>
    </citation>
    <scope>NUCLEOTIDE SEQUENCE [LARGE SCALE GENOMIC DNA]</scope>
</reference>
<sequence>MALVLAVLMLGVLAAAQCAQIPDRSDISNDIATLEDEQWEAKMPQDTISIACRPDMMHITITLARLEEELYNKHSYFNGIVYPAGLGTNSSCLREYRNARGDLQYSLPLRSCNTMANDKVSVLRKRFDPDLIPCLVTSTTLTPTTRSSRSGGDWVASRAALCAAVPARPKLVLRLPIRHFYVAVQSYFSQQQLLQ</sequence>
<dbReference type="Proteomes" id="UP000299102">
    <property type="component" value="Unassembled WGS sequence"/>
</dbReference>
<accession>A0A4C1Z833</accession>
<evidence type="ECO:0000313" key="3">
    <source>
        <dbReference type="Proteomes" id="UP000299102"/>
    </source>
</evidence>
<comment type="caution">
    <text evidence="2">The sequence shown here is derived from an EMBL/GenBank/DDBJ whole genome shotgun (WGS) entry which is preliminary data.</text>
</comment>